<feature type="compositionally biased region" description="Low complexity" evidence="11">
    <location>
        <begin position="17"/>
        <end position="26"/>
    </location>
</feature>
<evidence type="ECO:0000256" key="8">
    <source>
        <dbReference type="ARBA" id="ARBA00022552"/>
    </source>
</evidence>
<dbReference type="GO" id="GO:0055120">
    <property type="term" value="C:striated muscle dense body"/>
    <property type="evidence" value="ECO:0007669"/>
    <property type="project" value="TreeGrafter"/>
</dbReference>
<evidence type="ECO:0000256" key="10">
    <source>
        <dbReference type="ARBA" id="ARBA00072064"/>
    </source>
</evidence>
<evidence type="ECO:0000256" key="3">
    <source>
        <dbReference type="ARBA" id="ARBA00004604"/>
    </source>
</evidence>
<name>A0A1D1VVV2_RAMVA</name>
<dbReference type="GO" id="GO:0005730">
    <property type="term" value="C:nucleolus"/>
    <property type="evidence" value="ECO:0007669"/>
    <property type="project" value="UniProtKB-SubCell"/>
</dbReference>
<evidence type="ECO:0000256" key="11">
    <source>
        <dbReference type="SAM" id="MobiDB-lite"/>
    </source>
</evidence>
<evidence type="ECO:0000256" key="7">
    <source>
        <dbReference type="ARBA" id="ARBA00022541"/>
    </source>
</evidence>
<protein>
    <recommendedName>
        <fullName evidence="10">Protein FRG1 homolog</fullName>
    </recommendedName>
</protein>
<reference evidence="12 13" key="1">
    <citation type="journal article" date="2016" name="Nat. Commun.">
        <title>Extremotolerant tardigrade genome and improved radiotolerance of human cultured cells by tardigrade-unique protein.</title>
        <authorList>
            <person name="Hashimoto T."/>
            <person name="Horikawa D.D."/>
            <person name="Saito Y."/>
            <person name="Kuwahara H."/>
            <person name="Kozuka-Hata H."/>
            <person name="Shin-I T."/>
            <person name="Minakuchi Y."/>
            <person name="Ohishi K."/>
            <person name="Motoyama A."/>
            <person name="Aizu T."/>
            <person name="Enomoto A."/>
            <person name="Kondo K."/>
            <person name="Tanaka S."/>
            <person name="Hara Y."/>
            <person name="Koshikawa S."/>
            <person name="Sagara H."/>
            <person name="Miura T."/>
            <person name="Yokobori S."/>
            <person name="Miyagawa K."/>
            <person name="Suzuki Y."/>
            <person name="Kubo T."/>
            <person name="Oyama M."/>
            <person name="Kohara Y."/>
            <person name="Fujiyama A."/>
            <person name="Arakawa K."/>
            <person name="Katayama T."/>
            <person name="Toyoda A."/>
            <person name="Kunieda T."/>
        </authorList>
    </citation>
    <scope>NUCLEOTIDE SEQUENCE [LARGE SCALE GENOMIC DNA]</scope>
    <source>
        <strain evidence="12 13">YOKOZUNA-1</strain>
    </source>
</reference>
<dbReference type="AlphaFoldDB" id="A0A1D1VVV2"/>
<dbReference type="FunFam" id="2.80.10.50:FF:000061">
    <property type="entry name" value="Protein FRG1"/>
    <property type="match status" value="1"/>
</dbReference>
<dbReference type="PANTHER" id="PTHR12928:SF0">
    <property type="entry name" value="FSHD REGION GENE 1"/>
    <property type="match status" value="1"/>
</dbReference>
<dbReference type="GO" id="GO:0051015">
    <property type="term" value="F:actin filament binding"/>
    <property type="evidence" value="ECO:0007669"/>
    <property type="project" value="TreeGrafter"/>
</dbReference>
<dbReference type="Gene3D" id="2.80.10.50">
    <property type="match status" value="1"/>
</dbReference>
<evidence type="ECO:0000256" key="2">
    <source>
        <dbReference type="ARBA" id="ARBA00004496"/>
    </source>
</evidence>
<dbReference type="GO" id="GO:0071013">
    <property type="term" value="C:catalytic step 2 spliceosome"/>
    <property type="evidence" value="ECO:0007669"/>
    <property type="project" value="TreeGrafter"/>
</dbReference>
<evidence type="ECO:0000256" key="5">
    <source>
        <dbReference type="ARBA" id="ARBA00022490"/>
    </source>
</evidence>
<dbReference type="Pfam" id="PF06229">
    <property type="entry name" value="FRG1"/>
    <property type="match status" value="1"/>
</dbReference>
<keyword evidence="5" id="KW-0963">Cytoplasm</keyword>
<evidence type="ECO:0000313" key="13">
    <source>
        <dbReference type="Proteomes" id="UP000186922"/>
    </source>
</evidence>
<evidence type="ECO:0000256" key="6">
    <source>
        <dbReference type="ARBA" id="ARBA00022517"/>
    </source>
</evidence>
<dbReference type="Proteomes" id="UP000186922">
    <property type="component" value="Unassembled WGS sequence"/>
</dbReference>
<dbReference type="OrthoDB" id="5539371at2759"/>
<accession>A0A1D1VVV2</accession>
<dbReference type="GO" id="GO:0015030">
    <property type="term" value="C:Cajal body"/>
    <property type="evidence" value="ECO:0007669"/>
    <property type="project" value="UniProtKB-SubCell"/>
</dbReference>
<organism evidence="12 13">
    <name type="scientific">Ramazzottius varieornatus</name>
    <name type="common">Water bear</name>
    <name type="synonym">Tardigrade</name>
    <dbReference type="NCBI Taxonomy" id="947166"/>
    <lineage>
        <taxon>Eukaryota</taxon>
        <taxon>Metazoa</taxon>
        <taxon>Ecdysozoa</taxon>
        <taxon>Tardigrada</taxon>
        <taxon>Eutardigrada</taxon>
        <taxon>Parachela</taxon>
        <taxon>Hypsibioidea</taxon>
        <taxon>Ramazzottiidae</taxon>
        <taxon>Ramazzottius</taxon>
    </lineage>
</organism>
<dbReference type="CDD" id="cd23338">
    <property type="entry name" value="beta-trefoil_FSCN_FRG1"/>
    <property type="match status" value="1"/>
</dbReference>
<keyword evidence="8" id="KW-0698">rRNA processing</keyword>
<proteinExistence type="inferred from homology"/>
<dbReference type="GO" id="GO:0006364">
    <property type="term" value="P:rRNA processing"/>
    <property type="evidence" value="ECO:0007669"/>
    <property type="project" value="UniProtKB-KW"/>
</dbReference>
<sequence>MAAYANVRVGKLRLKGSESSAASSMSTKNKQKKRKAEPTQNDVDKVDTTKHGGWWKASYFAELTGPVAIEFFPFSYIKSCDNGTFTFGAPHNEGDEPYPEEILTAVRISDTRIALKSGYGKYLSVTSNGKVVGRSEAIGALEQWDPVFEDGKLALMSSSNQCFLTCKNDDELTATATSAGLDEFVKIRSNAERNVKKASVIEEEEDASQVELHYVKQFQCFQDKKIKVNPGDVKNLDAARKSGTLHETLLDRREKMKSDRMCK</sequence>
<evidence type="ECO:0000256" key="1">
    <source>
        <dbReference type="ARBA" id="ARBA00004408"/>
    </source>
</evidence>
<keyword evidence="9" id="KW-0539">Nucleus</keyword>
<dbReference type="SUPFAM" id="SSF50405">
    <property type="entry name" value="Actin-crosslinking proteins"/>
    <property type="match status" value="1"/>
</dbReference>
<dbReference type="InterPro" id="IPR008999">
    <property type="entry name" value="Actin-crosslinking"/>
</dbReference>
<keyword evidence="7" id="KW-0517">Myogenesis</keyword>
<evidence type="ECO:0000256" key="4">
    <source>
        <dbReference type="ARBA" id="ARBA00010878"/>
    </source>
</evidence>
<evidence type="ECO:0000313" key="12">
    <source>
        <dbReference type="EMBL" id="GAV05592.1"/>
    </source>
</evidence>
<keyword evidence="6" id="KW-0690">Ribosome biogenesis</keyword>
<comment type="caution">
    <text evidence="12">The sequence shown here is derived from an EMBL/GenBank/DDBJ whole genome shotgun (WGS) entry which is preliminary data.</text>
</comment>
<dbReference type="PANTHER" id="PTHR12928">
    <property type="entry name" value="FRG1 PROTEIN"/>
    <property type="match status" value="1"/>
</dbReference>
<dbReference type="InterPro" id="IPR010414">
    <property type="entry name" value="FRG1"/>
</dbReference>
<gene>
    <name evidence="12" type="primary">RvY_15696-1</name>
    <name evidence="12" type="synonym">RvY_15696.1</name>
    <name evidence="12" type="ORF">RvY_15696</name>
</gene>
<comment type="subcellular location">
    <subcellularLocation>
        <location evidence="2">Cytoplasm</location>
    </subcellularLocation>
    <subcellularLocation>
        <location evidence="1">Nucleus</location>
        <location evidence="1">Cajal body</location>
    </subcellularLocation>
    <subcellularLocation>
        <location evidence="3">Nucleus</location>
        <location evidence="3">Nucleolus</location>
    </subcellularLocation>
</comment>
<keyword evidence="13" id="KW-1185">Reference proteome</keyword>
<evidence type="ECO:0000256" key="9">
    <source>
        <dbReference type="ARBA" id="ARBA00023242"/>
    </source>
</evidence>
<dbReference type="EMBL" id="BDGG01000012">
    <property type="protein sequence ID" value="GAV05592.1"/>
    <property type="molecule type" value="Genomic_DNA"/>
</dbReference>
<comment type="similarity">
    <text evidence="4">Belongs to the FRG1 family.</text>
</comment>
<dbReference type="GO" id="GO:0007517">
    <property type="term" value="P:muscle organ development"/>
    <property type="evidence" value="ECO:0007669"/>
    <property type="project" value="UniProtKB-KW"/>
</dbReference>
<feature type="region of interest" description="Disordered" evidence="11">
    <location>
        <begin position="15"/>
        <end position="47"/>
    </location>
</feature>
<dbReference type="STRING" id="947166.A0A1D1VVV2"/>